<keyword evidence="3" id="KW-1185">Reference proteome</keyword>
<sequence length="130" mass="14731">MILIASILLLLLFITLFEDRNRKRKSSGSAAVVACLDYPTKLLPTLPDEHRFPEPNESLLAVVRGEQQRSGHYFLDVKTTVKFMQTNQLYHPHSGLLFHLLPNVLYDPLKHCNIRTDVSGGMMETPASNQ</sequence>
<name>A0A1Y3B6Q6_EURMA</name>
<gene>
    <name evidence="2" type="ORF">BLA29_007768</name>
</gene>
<protein>
    <submittedName>
        <fullName evidence="2">Uncharacterized protein</fullName>
    </submittedName>
</protein>
<dbReference type="OrthoDB" id="10444801at2759"/>
<accession>A0A1Y3B6Q6</accession>
<organism evidence="2 3">
    <name type="scientific">Euroglyphus maynei</name>
    <name type="common">Mayne's house dust mite</name>
    <dbReference type="NCBI Taxonomy" id="6958"/>
    <lineage>
        <taxon>Eukaryota</taxon>
        <taxon>Metazoa</taxon>
        <taxon>Ecdysozoa</taxon>
        <taxon>Arthropoda</taxon>
        <taxon>Chelicerata</taxon>
        <taxon>Arachnida</taxon>
        <taxon>Acari</taxon>
        <taxon>Acariformes</taxon>
        <taxon>Sarcoptiformes</taxon>
        <taxon>Astigmata</taxon>
        <taxon>Psoroptidia</taxon>
        <taxon>Analgoidea</taxon>
        <taxon>Pyroglyphidae</taxon>
        <taxon>Pyroglyphinae</taxon>
        <taxon>Euroglyphus</taxon>
    </lineage>
</organism>
<dbReference type="AlphaFoldDB" id="A0A1Y3B6Q6"/>
<feature type="chain" id="PRO_5013096328" evidence="1">
    <location>
        <begin position="18"/>
        <end position="130"/>
    </location>
</feature>
<evidence type="ECO:0000256" key="1">
    <source>
        <dbReference type="SAM" id="SignalP"/>
    </source>
</evidence>
<dbReference type="EMBL" id="MUJZ01037075">
    <property type="protein sequence ID" value="OTF76521.1"/>
    <property type="molecule type" value="Genomic_DNA"/>
</dbReference>
<evidence type="ECO:0000313" key="2">
    <source>
        <dbReference type="EMBL" id="OTF76521.1"/>
    </source>
</evidence>
<dbReference type="Proteomes" id="UP000194236">
    <property type="component" value="Unassembled WGS sequence"/>
</dbReference>
<keyword evidence="1" id="KW-0732">Signal</keyword>
<proteinExistence type="predicted"/>
<feature type="signal peptide" evidence="1">
    <location>
        <begin position="1"/>
        <end position="17"/>
    </location>
</feature>
<feature type="non-terminal residue" evidence="2">
    <location>
        <position position="130"/>
    </location>
</feature>
<reference evidence="2 3" key="1">
    <citation type="submission" date="2017-03" db="EMBL/GenBank/DDBJ databases">
        <title>Genome Survey of Euroglyphus maynei.</title>
        <authorList>
            <person name="Arlian L.G."/>
            <person name="Morgan M.S."/>
            <person name="Rider S.D."/>
        </authorList>
    </citation>
    <scope>NUCLEOTIDE SEQUENCE [LARGE SCALE GENOMIC DNA]</scope>
    <source>
        <strain evidence="2">Arlian Lab</strain>
        <tissue evidence="2">Whole body</tissue>
    </source>
</reference>
<evidence type="ECO:0000313" key="3">
    <source>
        <dbReference type="Proteomes" id="UP000194236"/>
    </source>
</evidence>
<comment type="caution">
    <text evidence="2">The sequence shown here is derived from an EMBL/GenBank/DDBJ whole genome shotgun (WGS) entry which is preliminary data.</text>
</comment>